<dbReference type="Proteomes" id="UP000319716">
    <property type="component" value="Unassembled WGS sequence"/>
</dbReference>
<dbReference type="EMBL" id="BEXB01000002">
    <property type="protein sequence ID" value="GAY74928.1"/>
    <property type="molecule type" value="Genomic_DNA"/>
</dbReference>
<proteinExistence type="predicted"/>
<sequence>MTMPLYILLFIFPIDQLSLPNTTNSVILFFSLLGDLVTNPWILTLFIISLFASAAQSANTPNWLALITDVNLPEHRGAVFSIANLFNSFGRTVGNLGDWGRFGNFIDVSRQPKRLHCDDDDSAAAADPIRAMLCDYGEV</sequence>
<reference evidence="1 2" key="1">
    <citation type="submission" date="2017-11" db="EMBL/GenBank/DDBJ databases">
        <title>Draft Genome Sequence of Sporolactobacillus inulinus NBRC 111894 Isolated from Koso, a Japanese Sugar-Vegetable Fermented Beverage.</title>
        <authorList>
            <person name="Chiou T.Y."/>
            <person name="Oshima K."/>
            <person name="Suda W."/>
            <person name="Hattori M."/>
            <person name="Takahashi T."/>
        </authorList>
    </citation>
    <scope>NUCLEOTIDE SEQUENCE [LARGE SCALE GENOMIC DNA]</scope>
    <source>
        <strain evidence="1 2">NBRC111894</strain>
    </source>
</reference>
<dbReference type="AlphaFoldDB" id="A0A4Y1Z7K3"/>
<evidence type="ECO:0000313" key="2">
    <source>
        <dbReference type="Proteomes" id="UP000319716"/>
    </source>
</evidence>
<protein>
    <submittedName>
        <fullName evidence="1">4-hydroxybenzoate transporter</fullName>
    </submittedName>
</protein>
<dbReference type="Gene3D" id="1.20.1250.20">
    <property type="entry name" value="MFS general substrate transporter like domains"/>
    <property type="match status" value="1"/>
</dbReference>
<dbReference type="InterPro" id="IPR036259">
    <property type="entry name" value="MFS_trans_sf"/>
</dbReference>
<gene>
    <name evidence="1" type="ORF">NBRC111894_482</name>
</gene>
<dbReference type="SUPFAM" id="SSF103473">
    <property type="entry name" value="MFS general substrate transporter"/>
    <property type="match status" value="1"/>
</dbReference>
<comment type="caution">
    <text evidence="1">The sequence shown here is derived from an EMBL/GenBank/DDBJ whole genome shotgun (WGS) entry which is preliminary data.</text>
</comment>
<evidence type="ECO:0000313" key="1">
    <source>
        <dbReference type="EMBL" id="GAY74928.1"/>
    </source>
</evidence>
<accession>A0A4Y1Z7K3</accession>
<organism evidence="1 2">
    <name type="scientific">Sporolactobacillus inulinus</name>
    <dbReference type="NCBI Taxonomy" id="2078"/>
    <lineage>
        <taxon>Bacteria</taxon>
        <taxon>Bacillati</taxon>
        <taxon>Bacillota</taxon>
        <taxon>Bacilli</taxon>
        <taxon>Bacillales</taxon>
        <taxon>Sporolactobacillaceae</taxon>
        <taxon>Sporolactobacillus</taxon>
    </lineage>
</organism>
<dbReference type="RefSeq" id="WP_262392053.1">
    <property type="nucleotide sequence ID" value="NZ_BEXB01000002.1"/>
</dbReference>
<name>A0A4Y1Z7K3_9BACL</name>